<dbReference type="EMBL" id="CP026108">
    <property type="protein sequence ID" value="AUT76186.1"/>
    <property type="molecule type" value="Genomic_DNA"/>
</dbReference>
<reference evidence="3 4" key="1">
    <citation type="submission" date="2018-01" db="EMBL/GenBank/DDBJ databases">
        <title>Species boundaries and ecological features among Paraburkholderia terrae DSMZ17804T, P. hospita DSMZ17164T and P. caribensis DSMZ13236T.</title>
        <authorList>
            <person name="Pratama A.A."/>
        </authorList>
    </citation>
    <scope>NUCLEOTIDE SEQUENCE [LARGE SCALE GENOMIC DNA]</scope>
    <source>
        <strain evidence="3 4">DSM 17164</strain>
    </source>
</reference>
<dbReference type="RefSeq" id="WP_103154398.1">
    <property type="nucleotide sequence ID" value="NZ_CP026108.1"/>
</dbReference>
<feature type="region of interest" description="Disordered" evidence="1">
    <location>
        <begin position="65"/>
        <end position="94"/>
    </location>
</feature>
<evidence type="ECO:0000256" key="1">
    <source>
        <dbReference type="SAM" id="MobiDB-lite"/>
    </source>
</evidence>
<protein>
    <recommendedName>
        <fullName evidence="5">DUF4148 domain-containing protein</fullName>
    </recommendedName>
</protein>
<evidence type="ECO:0000313" key="3">
    <source>
        <dbReference type="EMBL" id="AUT76186.1"/>
    </source>
</evidence>
<dbReference type="Proteomes" id="UP000236649">
    <property type="component" value="Chromosome 4"/>
</dbReference>
<proteinExistence type="predicted"/>
<feature type="signal peptide" evidence="2">
    <location>
        <begin position="1"/>
        <end position="22"/>
    </location>
</feature>
<accession>A0AAN1JLR8</accession>
<dbReference type="AlphaFoldDB" id="A0AAN1JLR8"/>
<organism evidence="3 4">
    <name type="scientific">Paraburkholderia hospita</name>
    <dbReference type="NCBI Taxonomy" id="169430"/>
    <lineage>
        <taxon>Bacteria</taxon>
        <taxon>Pseudomonadati</taxon>
        <taxon>Pseudomonadota</taxon>
        <taxon>Betaproteobacteria</taxon>
        <taxon>Burkholderiales</taxon>
        <taxon>Burkholderiaceae</taxon>
        <taxon>Paraburkholderia</taxon>
    </lineage>
</organism>
<evidence type="ECO:0008006" key="5">
    <source>
        <dbReference type="Google" id="ProtNLM"/>
    </source>
</evidence>
<evidence type="ECO:0000256" key="2">
    <source>
        <dbReference type="SAM" id="SignalP"/>
    </source>
</evidence>
<name>A0AAN1JLR8_9BURK</name>
<evidence type="ECO:0000313" key="4">
    <source>
        <dbReference type="Proteomes" id="UP000236649"/>
    </source>
</evidence>
<dbReference type="InterPro" id="IPR025421">
    <property type="entry name" value="DUF4148"/>
</dbReference>
<feature type="chain" id="PRO_5042872444" description="DUF4148 domain-containing protein" evidence="2">
    <location>
        <begin position="23"/>
        <end position="94"/>
    </location>
</feature>
<dbReference type="KEGG" id="phs:C2L64_48590"/>
<sequence length="94" mass="9660">MKSFFFAAVAVSVLATPAVSLAQQSGSPVTREQVKAELMQLEQAGYNPIRRDPHYPDDIRAAQARIATQDGTAAGPTGYGPAAGGSSQSGVPGN</sequence>
<dbReference type="GeneID" id="55536114"/>
<keyword evidence="2" id="KW-0732">Signal</keyword>
<dbReference type="Pfam" id="PF13663">
    <property type="entry name" value="DUF4148"/>
    <property type="match status" value="1"/>
</dbReference>
<gene>
    <name evidence="3" type="ORF">C2L64_48590</name>
</gene>